<dbReference type="GO" id="GO:0008725">
    <property type="term" value="F:DNA-3-methyladenine glycosylase activity"/>
    <property type="evidence" value="ECO:0007669"/>
    <property type="project" value="TreeGrafter"/>
</dbReference>
<evidence type="ECO:0000256" key="5">
    <source>
        <dbReference type="ARBA" id="ARBA00022679"/>
    </source>
</evidence>
<dbReference type="AlphaFoldDB" id="C7NFS5"/>
<dbReference type="Gene3D" id="1.10.340.30">
    <property type="entry name" value="Hypothetical protein, domain 2"/>
    <property type="match status" value="1"/>
</dbReference>
<keyword evidence="6" id="KW-0479">Metal-binding</keyword>
<dbReference type="SUPFAM" id="SSF48150">
    <property type="entry name" value="DNA-glycosylase"/>
    <property type="match status" value="1"/>
</dbReference>
<dbReference type="Pfam" id="PF12833">
    <property type="entry name" value="HTH_18"/>
    <property type="match status" value="1"/>
</dbReference>
<comment type="cofactor">
    <cofactor evidence="2">
        <name>Zn(2+)</name>
        <dbReference type="ChEBI" id="CHEBI:29105"/>
    </cofactor>
</comment>
<name>C7NFS5_KYTSD</name>
<dbReference type="CDD" id="cd00056">
    <property type="entry name" value="ENDO3c"/>
    <property type="match status" value="1"/>
</dbReference>
<evidence type="ECO:0000256" key="8">
    <source>
        <dbReference type="ARBA" id="ARBA00022833"/>
    </source>
</evidence>
<dbReference type="GO" id="GO:0032131">
    <property type="term" value="F:alkylated DNA binding"/>
    <property type="evidence" value="ECO:0007669"/>
    <property type="project" value="TreeGrafter"/>
</dbReference>
<dbReference type="InterPro" id="IPR018060">
    <property type="entry name" value="HTH_AraC"/>
</dbReference>
<keyword evidence="4" id="KW-0489">Methyltransferase</keyword>
<dbReference type="GO" id="GO:0006307">
    <property type="term" value="P:DNA alkylation repair"/>
    <property type="evidence" value="ECO:0007669"/>
    <property type="project" value="TreeGrafter"/>
</dbReference>
<evidence type="ECO:0000256" key="2">
    <source>
        <dbReference type="ARBA" id="ARBA00001947"/>
    </source>
</evidence>
<organism evidence="15 16">
    <name type="scientific">Kytococcus sedentarius (strain ATCC 14392 / DSM 20547 / JCM 11482 / CCUG 33030 / NBRC 15357 / NCTC 11040 / CCM 314 / 541)</name>
    <name type="common">Micrococcus sedentarius</name>
    <dbReference type="NCBI Taxonomy" id="478801"/>
    <lineage>
        <taxon>Bacteria</taxon>
        <taxon>Bacillati</taxon>
        <taxon>Actinomycetota</taxon>
        <taxon>Actinomycetes</taxon>
        <taxon>Micrococcales</taxon>
        <taxon>Kytococcaceae</taxon>
        <taxon>Kytococcus</taxon>
    </lineage>
</organism>
<dbReference type="PANTHER" id="PTHR43003:SF13">
    <property type="entry name" value="DNA-3-METHYLADENINE GLYCOSYLASE 2"/>
    <property type="match status" value="1"/>
</dbReference>
<dbReference type="GO" id="GO:0003700">
    <property type="term" value="F:DNA-binding transcription factor activity"/>
    <property type="evidence" value="ECO:0007669"/>
    <property type="project" value="InterPro"/>
</dbReference>
<keyword evidence="12" id="KW-0804">Transcription</keyword>
<keyword evidence="13" id="KW-0234">DNA repair</keyword>
<dbReference type="Pfam" id="PF02805">
    <property type="entry name" value="Ada_Zn_binding"/>
    <property type="match status" value="1"/>
</dbReference>
<keyword evidence="7" id="KW-0227">DNA damage</keyword>
<evidence type="ECO:0000256" key="12">
    <source>
        <dbReference type="ARBA" id="ARBA00023163"/>
    </source>
</evidence>
<dbReference type="STRING" id="478801.Ksed_24680"/>
<dbReference type="eggNOG" id="COG2169">
    <property type="taxonomic scope" value="Bacteria"/>
</dbReference>
<dbReference type="SUPFAM" id="SSF55945">
    <property type="entry name" value="TATA-box binding protein-like"/>
    <property type="match status" value="1"/>
</dbReference>
<dbReference type="SUPFAM" id="SSF57884">
    <property type="entry name" value="Ada DNA repair protein, N-terminal domain (N-Ada 10)"/>
    <property type="match status" value="1"/>
</dbReference>
<dbReference type="PROSITE" id="PS01124">
    <property type="entry name" value="HTH_ARAC_FAMILY_2"/>
    <property type="match status" value="1"/>
</dbReference>
<keyword evidence="11" id="KW-0010">Activator</keyword>
<dbReference type="Pfam" id="PF06029">
    <property type="entry name" value="AlkA_N"/>
    <property type="match status" value="1"/>
</dbReference>
<dbReference type="InterPro" id="IPR004026">
    <property type="entry name" value="Ada_DNA_repair_Zn-bd"/>
</dbReference>
<evidence type="ECO:0000256" key="6">
    <source>
        <dbReference type="ARBA" id="ARBA00022723"/>
    </source>
</evidence>
<evidence type="ECO:0000256" key="9">
    <source>
        <dbReference type="ARBA" id="ARBA00023015"/>
    </source>
</evidence>
<keyword evidence="16" id="KW-1185">Reference proteome</keyword>
<dbReference type="InterPro" id="IPR003265">
    <property type="entry name" value="HhH-GPD_domain"/>
</dbReference>
<evidence type="ECO:0000256" key="3">
    <source>
        <dbReference type="ARBA" id="ARBA00012000"/>
    </source>
</evidence>
<dbReference type="EC" id="3.2.2.21" evidence="3"/>
<comment type="catalytic activity">
    <reaction evidence="1">
        <text>Hydrolysis of alkylated DNA, releasing 3-methyladenine, 3-methylguanine, 7-methylguanine and 7-methyladenine.</text>
        <dbReference type="EC" id="3.2.2.21"/>
    </reaction>
</comment>
<dbReference type="SUPFAM" id="SSF46689">
    <property type="entry name" value="Homeodomain-like"/>
    <property type="match status" value="1"/>
</dbReference>
<dbReference type="InterPro" id="IPR037046">
    <property type="entry name" value="AlkA_N_sf"/>
</dbReference>
<accession>C7NFS5</accession>
<dbReference type="HOGENOM" id="CLU_000445_72_6_11"/>
<feature type="domain" description="HTH araC/xylS-type" evidence="14">
    <location>
        <begin position="87"/>
        <end position="185"/>
    </location>
</feature>
<dbReference type="InterPro" id="IPR023170">
    <property type="entry name" value="HhH_base_excis_C"/>
</dbReference>
<evidence type="ECO:0000256" key="7">
    <source>
        <dbReference type="ARBA" id="ARBA00022763"/>
    </source>
</evidence>
<dbReference type="InterPro" id="IPR009057">
    <property type="entry name" value="Homeodomain-like_sf"/>
</dbReference>
<keyword evidence="10" id="KW-0238">DNA-binding</keyword>
<gene>
    <name evidence="15" type="ordered locus">Ksed_24680</name>
</gene>
<evidence type="ECO:0000256" key="1">
    <source>
        <dbReference type="ARBA" id="ARBA00000086"/>
    </source>
</evidence>
<keyword evidence="8" id="KW-0862">Zinc</keyword>
<dbReference type="GO" id="GO:0032993">
    <property type="term" value="C:protein-DNA complex"/>
    <property type="evidence" value="ECO:0007669"/>
    <property type="project" value="TreeGrafter"/>
</dbReference>
<dbReference type="GO" id="GO:0008270">
    <property type="term" value="F:zinc ion binding"/>
    <property type="evidence" value="ECO:0007669"/>
    <property type="project" value="InterPro"/>
</dbReference>
<evidence type="ECO:0000256" key="10">
    <source>
        <dbReference type="ARBA" id="ARBA00023125"/>
    </source>
</evidence>
<dbReference type="Gene3D" id="3.40.10.10">
    <property type="entry name" value="DNA Methylphosphotriester Repair Domain"/>
    <property type="match status" value="1"/>
</dbReference>
<dbReference type="GO" id="GO:0032259">
    <property type="term" value="P:methylation"/>
    <property type="evidence" value="ECO:0007669"/>
    <property type="project" value="UniProtKB-KW"/>
</dbReference>
<evidence type="ECO:0000256" key="13">
    <source>
        <dbReference type="ARBA" id="ARBA00023204"/>
    </source>
</evidence>
<dbReference type="FunFam" id="3.40.10.10:FF:000001">
    <property type="entry name" value="DNA-3-methyladenine glycosylase 2"/>
    <property type="match status" value="1"/>
</dbReference>
<dbReference type="eggNOG" id="COG0122">
    <property type="taxonomic scope" value="Bacteria"/>
</dbReference>
<keyword evidence="5" id="KW-0808">Transferase</keyword>
<dbReference type="GO" id="GO:0008168">
    <property type="term" value="F:methyltransferase activity"/>
    <property type="evidence" value="ECO:0007669"/>
    <property type="project" value="UniProtKB-KW"/>
</dbReference>
<dbReference type="RefSeq" id="WP_015780359.1">
    <property type="nucleotide sequence ID" value="NC_013169.1"/>
</dbReference>
<evidence type="ECO:0000256" key="11">
    <source>
        <dbReference type="ARBA" id="ARBA00023159"/>
    </source>
</evidence>
<keyword evidence="9" id="KW-0805">Transcription regulation</keyword>
<dbReference type="Proteomes" id="UP000006666">
    <property type="component" value="Chromosome"/>
</dbReference>
<dbReference type="GO" id="GO:0043916">
    <property type="term" value="F:DNA-7-methylguanine glycosylase activity"/>
    <property type="evidence" value="ECO:0007669"/>
    <property type="project" value="TreeGrafter"/>
</dbReference>
<dbReference type="GO" id="GO:0043565">
    <property type="term" value="F:sequence-specific DNA binding"/>
    <property type="evidence" value="ECO:0007669"/>
    <property type="project" value="InterPro"/>
</dbReference>
<dbReference type="GO" id="GO:0005737">
    <property type="term" value="C:cytoplasm"/>
    <property type="evidence" value="ECO:0007669"/>
    <property type="project" value="TreeGrafter"/>
</dbReference>
<sequence length="536" mass="56388">MHTDHAACCRIVASRDARFDGEFVTAVHSTGIYCRPSCPARTPQPQNMSFHPTAAAAQAAGFRACKRCRPDATPGSAQWDLRTDTAARAVRLIRDGLVDREGVDGLARAVGYSRRQVERLLLAEAGATPLALARAQRAHTARLLLETTDLPLTQVAFAAGFGSVRSFNEVTRQAYAATPREIRELRGRRRAAERAGAHLASAGADPAPDGAVLTLPLRLAFRRPLEPEQLFGHLAATAVPGVETWQAGALHRTLDLPGSPGVVSVRPPDAAAAHLDVVLSLLDPADLTAAVARVRHWLDLDADPVAVDAVLAADPHLGPLVASAPGRRVPHCTDGPEQAVRVVLGQQVSTAGARTVTGRLVQEIGTPLPPALDAVAGPLGLTHIFPRPATVAARCAASLAGAPYLPMPRARVRAVLALSDAVSTGTLDLSPGADRAAAREALGRLAGIGPWTTEMVALRCLGDPDAFPATDLGVVRAAERLGTGSLGGRSSTAAEAWRPWRAYAVQYLWSAHDHPINHLPRDEGETAAPHGRGEKT</sequence>
<dbReference type="InterPro" id="IPR010316">
    <property type="entry name" value="AlkA_N"/>
</dbReference>
<dbReference type="Gene3D" id="1.10.10.60">
    <property type="entry name" value="Homeodomain-like"/>
    <property type="match status" value="1"/>
</dbReference>
<dbReference type="KEGG" id="kse:Ksed_24680"/>
<reference evidence="15 16" key="1">
    <citation type="journal article" date="2009" name="Stand. Genomic Sci.">
        <title>Complete genome sequence of Kytococcus sedentarius type strain (541).</title>
        <authorList>
            <person name="Sims D."/>
            <person name="Brettin T."/>
            <person name="Detter J.C."/>
            <person name="Han C."/>
            <person name="Lapidus A."/>
            <person name="Copeland A."/>
            <person name="Glavina Del Rio T."/>
            <person name="Nolan M."/>
            <person name="Chen F."/>
            <person name="Lucas S."/>
            <person name="Tice H."/>
            <person name="Cheng J.F."/>
            <person name="Bruce D."/>
            <person name="Goodwin L."/>
            <person name="Pitluck S."/>
            <person name="Ovchinnikova G."/>
            <person name="Pati A."/>
            <person name="Ivanova N."/>
            <person name="Mavrommatis K."/>
            <person name="Chen A."/>
            <person name="Palaniappan K."/>
            <person name="D'haeseleer P."/>
            <person name="Chain P."/>
            <person name="Bristow J."/>
            <person name="Eisen J.A."/>
            <person name="Markowitz V."/>
            <person name="Hugenholtz P."/>
            <person name="Schneider S."/>
            <person name="Goker M."/>
            <person name="Pukall R."/>
            <person name="Kyrpides N.C."/>
            <person name="Klenk H.P."/>
        </authorList>
    </citation>
    <scope>NUCLEOTIDE SEQUENCE [LARGE SCALE GENOMIC DNA]</scope>
    <source>
        <strain evidence="16">ATCC 14392 / DSM 20547 / JCM 11482 / CCUG 33030 / NBRC 15357 / NCTC 11040 / CCM 314 / 541</strain>
    </source>
</reference>
<dbReference type="SMART" id="SM00342">
    <property type="entry name" value="HTH_ARAC"/>
    <property type="match status" value="1"/>
</dbReference>
<proteinExistence type="predicted"/>
<dbReference type="InterPro" id="IPR035451">
    <property type="entry name" value="Ada-like_dom_sf"/>
</dbReference>
<dbReference type="EMBL" id="CP001686">
    <property type="protein sequence ID" value="ACV07433.1"/>
    <property type="molecule type" value="Genomic_DNA"/>
</dbReference>
<dbReference type="InterPro" id="IPR011257">
    <property type="entry name" value="DNA_glycosylase"/>
</dbReference>
<protein>
    <recommendedName>
        <fullName evidence="3">DNA-3-methyladenine glycosylase II</fullName>
        <ecNumber evidence="3">3.2.2.21</ecNumber>
    </recommendedName>
</protein>
<dbReference type="Gene3D" id="1.10.1670.10">
    <property type="entry name" value="Helix-hairpin-Helix base-excision DNA repair enzymes (C-terminal)"/>
    <property type="match status" value="1"/>
</dbReference>
<evidence type="ECO:0000313" key="15">
    <source>
        <dbReference type="EMBL" id="ACV07433.1"/>
    </source>
</evidence>
<dbReference type="SMART" id="SM00478">
    <property type="entry name" value="ENDO3c"/>
    <property type="match status" value="1"/>
</dbReference>
<evidence type="ECO:0000313" key="16">
    <source>
        <dbReference type="Proteomes" id="UP000006666"/>
    </source>
</evidence>
<dbReference type="SMART" id="SM01009">
    <property type="entry name" value="AlkA_N"/>
    <property type="match status" value="1"/>
</dbReference>
<dbReference type="InterPro" id="IPR051912">
    <property type="entry name" value="Alkylbase_DNA_Glycosylase/TA"/>
</dbReference>
<dbReference type="PANTHER" id="PTHR43003">
    <property type="entry name" value="DNA-3-METHYLADENINE GLYCOSYLASE"/>
    <property type="match status" value="1"/>
</dbReference>
<evidence type="ECO:0000256" key="4">
    <source>
        <dbReference type="ARBA" id="ARBA00022603"/>
    </source>
</evidence>
<dbReference type="GO" id="GO:0006285">
    <property type="term" value="P:base-excision repair, AP site formation"/>
    <property type="evidence" value="ECO:0007669"/>
    <property type="project" value="TreeGrafter"/>
</dbReference>
<evidence type="ECO:0000259" key="14">
    <source>
        <dbReference type="PROSITE" id="PS01124"/>
    </source>
</evidence>
<dbReference type="Gene3D" id="3.30.310.20">
    <property type="entry name" value="DNA-3-methyladenine glycosylase AlkA, N-terminal domain"/>
    <property type="match status" value="1"/>
</dbReference>